<accession>A0A919AKM8</accession>
<protein>
    <submittedName>
        <fullName evidence="1">Uncharacterized protein</fullName>
    </submittedName>
</protein>
<comment type="caution">
    <text evidence="1">The sequence shown here is derived from an EMBL/GenBank/DDBJ whole genome shotgun (WGS) entry which is preliminary data.</text>
</comment>
<keyword evidence="2" id="KW-1185">Reference proteome</keyword>
<reference evidence="1" key="1">
    <citation type="journal article" date="2014" name="Int. J. Syst. Evol. Microbiol.">
        <title>Complete genome sequence of Corynebacterium casei LMG S-19264T (=DSM 44701T), isolated from a smear-ripened cheese.</title>
        <authorList>
            <consortium name="US DOE Joint Genome Institute (JGI-PGF)"/>
            <person name="Walter F."/>
            <person name="Albersmeier A."/>
            <person name="Kalinowski J."/>
            <person name="Ruckert C."/>
        </authorList>
    </citation>
    <scope>NUCLEOTIDE SEQUENCE</scope>
    <source>
        <strain evidence="1">JCM 3302</strain>
    </source>
</reference>
<sequence length="66" mass="7429">MDEAHRFHLTVTASGRLVMQGWWESETTARRKFTSWVGEYGSMPGARITLTDEQQGSVLTTWPGEG</sequence>
<evidence type="ECO:0000313" key="1">
    <source>
        <dbReference type="EMBL" id="GHF12010.1"/>
    </source>
</evidence>
<dbReference type="EMBL" id="BNBC01000061">
    <property type="protein sequence ID" value="GHF12010.1"/>
    <property type="molecule type" value="Genomic_DNA"/>
</dbReference>
<reference evidence="1" key="2">
    <citation type="submission" date="2020-09" db="EMBL/GenBank/DDBJ databases">
        <authorList>
            <person name="Sun Q."/>
            <person name="Ohkuma M."/>
        </authorList>
    </citation>
    <scope>NUCLEOTIDE SEQUENCE</scope>
    <source>
        <strain evidence="1">JCM 3302</strain>
    </source>
</reference>
<evidence type="ECO:0000313" key="2">
    <source>
        <dbReference type="Proteomes" id="UP000641386"/>
    </source>
</evidence>
<organism evidence="1 2">
    <name type="scientific">Streptomyces spiralis</name>
    <dbReference type="NCBI Taxonomy" id="66376"/>
    <lineage>
        <taxon>Bacteria</taxon>
        <taxon>Bacillati</taxon>
        <taxon>Actinomycetota</taxon>
        <taxon>Actinomycetes</taxon>
        <taxon>Kitasatosporales</taxon>
        <taxon>Streptomycetaceae</taxon>
        <taxon>Streptomyces</taxon>
    </lineage>
</organism>
<dbReference type="Proteomes" id="UP000641386">
    <property type="component" value="Unassembled WGS sequence"/>
</dbReference>
<dbReference type="AlphaFoldDB" id="A0A919AKM8"/>
<gene>
    <name evidence="1" type="ORF">GCM10014715_79690</name>
</gene>
<proteinExistence type="predicted"/>
<dbReference type="RefSeq" id="WP_189907663.1">
    <property type="nucleotide sequence ID" value="NZ_BNBC01000061.1"/>
</dbReference>
<name>A0A919AKM8_9ACTN</name>